<dbReference type="RefSeq" id="WP_148979538.1">
    <property type="nucleotide sequence ID" value="NZ_JBNILM010000007.1"/>
</dbReference>
<gene>
    <name evidence="1" type="primary">anmK</name>
    <name evidence="2" type="ORF">FZC75_12235</name>
</gene>
<dbReference type="EC" id="2.7.1.170" evidence="1"/>
<organism evidence="2 3">
    <name type="scientific">Sutcliffiella horikoshii</name>
    <dbReference type="NCBI Taxonomy" id="79883"/>
    <lineage>
        <taxon>Bacteria</taxon>
        <taxon>Bacillati</taxon>
        <taxon>Bacillota</taxon>
        <taxon>Bacilli</taxon>
        <taxon>Bacillales</taxon>
        <taxon>Bacillaceae</taxon>
        <taxon>Sutcliffiella</taxon>
    </lineage>
</organism>
<dbReference type="AlphaFoldDB" id="A0A5D4T9N3"/>
<dbReference type="InterPro" id="IPR043129">
    <property type="entry name" value="ATPase_NBD"/>
</dbReference>
<dbReference type="UniPathway" id="UPA00343"/>
<keyword evidence="1" id="KW-0547">Nucleotide-binding</keyword>
<dbReference type="UniPathway" id="UPA00544"/>
<dbReference type="SUPFAM" id="SSF53067">
    <property type="entry name" value="Actin-like ATPase domain"/>
    <property type="match status" value="1"/>
</dbReference>
<dbReference type="GO" id="GO:0016301">
    <property type="term" value="F:kinase activity"/>
    <property type="evidence" value="ECO:0007669"/>
    <property type="project" value="UniProtKB-KW"/>
</dbReference>
<dbReference type="Gene3D" id="3.30.420.40">
    <property type="match status" value="2"/>
</dbReference>
<proteinExistence type="inferred from homology"/>
<protein>
    <recommendedName>
        <fullName evidence="1">Anhydro-N-acetylmuramic acid kinase</fullName>
        <ecNumber evidence="1">2.7.1.170</ecNumber>
    </recommendedName>
    <alternativeName>
        <fullName evidence="1">AnhMurNAc kinase</fullName>
    </alternativeName>
</protein>
<feature type="binding site" evidence="1">
    <location>
        <begin position="22"/>
        <end position="29"/>
    </location>
    <ligand>
        <name>ATP</name>
        <dbReference type="ChEBI" id="CHEBI:30616"/>
    </ligand>
</feature>
<keyword evidence="1" id="KW-0119">Carbohydrate metabolism</keyword>
<keyword evidence="1" id="KW-0067">ATP-binding</keyword>
<dbReference type="NCBIfam" id="NF007142">
    <property type="entry name" value="PRK09585.2-1"/>
    <property type="match status" value="1"/>
</dbReference>
<dbReference type="Pfam" id="PF03702">
    <property type="entry name" value="AnmK"/>
    <property type="match status" value="1"/>
</dbReference>
<dbReference type="GO" id="GO:0006040">
    <property type="term" value="P:amino sugar metabolic process"/>
    <property type="evidence" value="ECO:0007669"/>
    <property type="project" value="InterPro"/>
</dbReference>
<accession>A0A5D4T9N3</accession>
<dbReference type="PANTHER" id="PTHR30605:SF0">
    <property type="entry name" value="ANHYDRO-N-ACETYLMURAMIC ACID KINASE"/>
    <property type="match status" value="1"/>
</dbReference>
<keyword evidence="1 2" id="KW-0808">Transferase</keyword>
<evidence type="ECO:0000256" key="1">
    <source>
        <dbReference type="HAMAP-Rule" id="MF_01270"/>
    </source>
</evidence>
<sequence>MIQKLLNVTSKPERIGLGIMSGTSVDGVDVAIISVKGSGEELSYQQLAFDTVDIPQALRREIFKQFSPTESSVDKLCSLNFELGQLFALAARSVVEKAGLSLNDIDFIGSHGQTIYHIPVDQHDGGLVKSTLQIGEASVLAEMFQCPVVSDFRVRDMAAGGEGAPLVPYVDYLLFRSDTENIALQNIGGIGNVTYLPKDGSASDVIAFDTGPGNMIMDEAMNILTDGQFLYDKNGELAAKGTVNDAILKELMAHSYFALPVPKSTGRELFGATFTRKLVDRMLGKGLSSEDILATVTMFTAMTIVDQLGRFLPGEGGVDTLVVSGGGAYNATLLGFLREFGSFAVKTQEDLGFSSESKEAVAFALLANETLFGVPNNVPSATGAAKQVVLGKLTI</sequence>
<comment type="similarity">
    <text evidence="1">Belongs to the anhydro-N-acetylmuramic acid kinase family.</text>
</comment>
<evidence type="ECO:0000313" key="2">
    <source>
        <dbReference type="EMBL" id="TYS71915.1"/>
    </source>
</evidence>
<dbReference type="CDD" id="cd24050">
    <property type="entry name" value="ASKHA_NBD_ANMK"/>
    <property type="match status" value="1"/>
</dbReference>
<dbReference type="InterPro" id="IPR005338">
    <property type="entry name" value="Anhydro_N_Ac-Mur_kinase"/>
</dbReference>
<keyword evidence="1 2" id="KW-0418">Kinase</keyword>
<dbReference type="GO" id="GO:0009254">
    <property type="term" value="P:peptidoglycan turnover"/>
    <property type="evidence" value="ECO:0007669"/>
    <property type="project" value="UniProtKB-UniRule"/>
</dbReference>
<comment type="function">
    <text evidence="1">Catalyzes the specific phosphorylation of 1,6-anhydro-N-acetylmuramic acid (anhMurNAc) with the simultaneous cleavage of the 1,6-anhydro ring, generating MurNAc-6-P. Is required for the utilization of anhMurNAc either imported from the medium or derived from its own cell wall murein, and thus plays a role in cell wall recycling.</text>
</comment>
<dbReference type="GO" id="GO:0005524">
    <property type="term" value="F:ATP binding"/>
    <property type="evidence" value="ECO:0007669"/>
    <property type="project" value="UniProtKB-UniRule"/>
</dbReference>
<dbReference type="GO" id="GO:0016773">
    <property type="term" value="F:phosphotransferase activity, alcohol group as acceptor"/>
    <property type="evidence" value="ECO:0007669"/>
    <property type="project" value="UniProtKB-UniRule"/>
</dbReference>
<dbReference type="GO" id="GO:0097175">
    <property type="term" value="P:1,6-anhydro-N-acetyl-beta-muramic acid catabolic process"/>
    <property type="evidence" value="ECO:0007669"/>
    <property type="project" value="UniProtKB-UniRule"/>
</dbReference>
<comment type="caution">
    <text evidence="2">The sequence shown here is derived from an EMBL/GenBank/DDBJ whole genome shotgun (WGS) entry which is preliminary data.</text>
</comment>
<dbReference type="EMBL" id="VTET01000005">
    <property type="protein sequence ID" value="TYS71915.1"/>
    <property type="molecule type" value="Genomic_DNA"/>
</dbReference>
<comment type="pathway">
    <text evidence="1">Amino-sugar metabolism; 1,6-anhydro-N-acetylmuramate degradation.</text>
</comment>
<name>A0A5D4T9N3_9BACI</name>
<dbReference type="HAMAP" id="MF_01270">
    <property type="entry name" value="AnhMurNAc_kinase"/>
    <property type="match status" value="1"/>
</dbReference>
<evidence type="ECO:0000313" key="3">
    <source>
        <dbReference type="Proteomes" id="UP000324517"/>
    </source>
</evidence>
<dbReference type="OrthoDB" id="9763949at2"/>
<dbReference type="Proteomes" id="UP000324517">
    <property type="component" value="Unassembled WGS sequence"/>
</dbReference>
<comment type="catalytic activity">
    <reaction evidence="1">
        <text>1,6-anhydro-N-acetyl-beta-muramate + ATP + H2O = N-acetyl-D-muramate 6-phosphate + ADP + H(+)</text>
        <dbReference type="Rhea" id="RHEA:24952"/>
        <dbReference type="ChEBI" id="CHEBI:15377"/>
        <dbReference type="ChEBI" id="CHEBI:15378"/>
        <dbReference type="ChEBI" id="CHEBI:30616"/>
        <dbReference type="ChEBI" id="CHEBI:58690"/>
        <dbReference type="ChEBI" id="CHEBI:58722"/>
        <dbReference type="ChEBI" id="CHEBI:456216"/>
        <dbReference type="EC" id="2.7.1.170"/>
    </reaction>
</comment>
<reference evidence="2 3" key="1">
    <citation type="submission" date="2019-08" db="EMBL/GenBank/DDBJ databases">
        <title>Bacillus genomes from the desert of Cuatro Cienegas, Coahuila.</title>
        <authorList>
            <person name="Olmedo-Alvarez G."/>
        </authorList>
    </citation>
    <scope>NUCLEOTIDE SEQUENCE [LARGE SCALE GENOMIC DNA]</scope>
    <source>
        <strain evidence="2 3">CH98b_3T</strain>
    </source>
</reference>
<dbReference type="NCBIfam" id="NF007148">
    <property type="entry name" value="PRK09585.3-2"/>
    <property type="match status" value="1"/>
</dbReference>
<dbReference type="PANTHER" id="PTHR30605">
    <property type="entry name" value="ANHYDRO-N-ACETYLMURAMIC ACID KINASE"/>
    <property type="match status" value="1"/>
</dbReference>
<comment type="pathway">
    <text evidence="1">Cell wall biogenesis; peptidoglycan recycling.</text>
</comment>